<comment type="caution">
    <text evidence="6">The sequence shown here is derived from an EMBL/GenBank/DDBJ whole genome shotgun (WGS) entry which is preliminary data.</text>
</comment>
<feature type="repeat" description="ANK" evidence="3">
    <location>
        <begin position="559"/>
        <end position="591"/>
    </location>
</feature>
<keyword evidence="4" id="KW-0175">Coiled coil</keyword>
<evidence type="ECO:0008006" key="8">
    <source>
        <dbReference type="Google" id="ProtNLM"/>
    </source>
</evidence>
<feature type="coiled-coil region" evidence="4">
    <location>
        <begin position="213"/>
        <end position="240"/>
    </location>
</feature>
<feature type="region of interest" description="Disordered" evidence="5">
    <location>
        <begin position="851"/>
        <end position="893"/>
    </location>
</feature>
<feature type="repeat" description="ANK" evidence="3">
    <location>
        <begin position="937"/>
        <end position="972"/>
    </location>
</feature>
<accession>A0AAE0GHR9</accession>
<dbReference type="PANTHER" id="PTHR24166:SF48">
    <property type="entry name" value="PROTEIN VAPYRIN"/>
    <property type="match status" value="1"/>
</dbReference>
<dbReference type="Pfam" id="PF00023">
    <property type="entry name" value="Ank"/>
    <property type="match status" value="1"/>
</dbReference>
<reference evidence="6 7" key="1">
    <citation type="journal article" date="2015" name="Genome Biol. Evol.">
        <title>Comparative Genomics of a Bacterivorous Green Alga Reveals Evolutionary Causalities and Consequences of Phago-Mixotrophic Mode of Nutrition.</title>
        <authorList>
            <person name="Burns J.A."/>
            <person name="Paasch A."/>
            <person name="Narechania A."/>
            <person name="Kim E."/>
        </authorList>
    </citation>
    <scope>NUCLEOTIDE SEQUENCE [LARGE SCALE GENOMIC DNA]</scope>
    <source>
        <strain evidence="6 7">PLY_AMNH</strain>
    </source>
</reference>
<dbReference type="PANTHER" id="PTHR24166">
    <property type="entry name" value="ROLLING PEBBLES, ISOFORM B"/>
    <property type="match status" value="1"/>
</dbReference>
<evidence type="ECO:0000256" key="4">
    <source>
        <dbReference type="SAM" id="Coils"/>
    </source>
</evidence>
<dbReference type="InterPro" id="IPR002110">
    <property type="entry name" value="Ankyrin_rpt"/>
</dbReference>
<evidence type="ECO:0000256" key="3">
    <source>
        <dbReference type="PROSITE-ProRule" id="PRU00023"/>
    </source>
</evidence>
<dbReference type="SUPFAM" id="SSF48403">
    <property type="entry name" value="Ankyrin repeat"/>
    <property type="match status" value="2"/>
</dbReference>
<feature type="repeat" description="ANK" evidence="3">
    <location>
        <begin position="619"/>
        <end position="651"/>
    </location>
</feature>
<evidence type="ECO:0000256" key="5">
    <source>
        <dbReference type="SAM" id="MobiDB-lite"/>
    </source>
</evidence>
<name>A0AAE0GHR9_9CHLO</name>
<feature type="repeat" description="ANK" evidence="3">
    <location>
        <begin position="973"/>
        <end position="1005"/>
    </location>
</feature>
<proteinExistence type="predicted"/>
<protein>
    <recommendedName>
        <fullName evidence="8">Ankyrin repeat domain-containing protein 17</fullName>
    </recommendedName>
</protein>
<keyword evidence="2 3" id="KW-0040">ANK repeat</keyword>
<organism evidence="6 7">
    <name type="scientific">Cymbomonas tetramitiformis</name>
    <dbReference type="NCBI Taxonomy" id="36881"/>
    <lineage>
        <taxon>Eukaryota</taxon>
        <taxon>Viridiplantae</taxon>
        <taxon>Chlorophyta</taxon>
        <taxon>Pyramimonadophyceae</taxon>
        <taxon>Pyramimonadales</taxon>
        <taxon>Pyramimonadaceae</taxon>
        <taxon>Cymbomonas</taxon>
    </lineage>
</organism>
<dbReference type="PROSITE" id="PS50088">
    <property type="entry name" value="ANK_REPEAT"/>
    <property type="match status" value="5"/>
</dbReference>
<dbReference type="EMBL" id="LGRX02005520">
    <property type="protein sequence ID" value="KAK3278317.1"/>
    <property type="molecule type" value="Genomic_DNA"/>
</dbReference>
<dbReference type="Gene3D" id="1.25.40.20">
    <property type="entry name" value="Ankyrin repeat-containing domain"/>
    <property type="match status" value="3"/>
</dbReference>
<dbReference type="PROSITE" id="PS50297">
    <property type="entry name" value="ANK_REP_REGION"/>
    <property type="match status" value="3"/>
</dbReference>
<evidence type="ECO:0000256" key="2">
    <source>
        <dbReference type="ARBA" id="ARBA00023043"/>
    </source>
</evidence>
<feature type="coiled-coil region" evidence="4">
    <location>
        <begin position="9"/>
        <end position="113"/>
    </location>
</feature>
<evidence type="ECO:0000256" key="1">
    <source>
        <dbReference type="ARBA" id="ARBA00022737"/>
    </source>
</evidence>
<keyword evidence="1" id="KW-0677">Repeat</keyword>
<dbReference type="SMART" id="SM00248">
    <property type="entry name" value="ANK"/>
    <property type="match status" value="11"/>
</dbReference>
<gene>
    <name evidence="6" type="ORF">CYMTET_13740</name>
</gene>
<dbReference type="Proteomes" id="UP001190700">
    <property type="component" value="Unassembled WGS sequence"/>
</dbReference>
<keyword evidence="7" id="KW-1185">Reference proteome</keyword>
<dbReference type="AlphaFoldDB" id="A0AAE0GHR9"/>
<dbReference type="InterPro" id="IPR036770">
    <property type="entry name" value="Ankyrin_rpt-contain_sf"/>
</dbReference>
<feature type="repeat" description="ANK" evidence="3">
    <location>
        <begin position="904"/>
        <end position="936"/>
    </location>
</feature>
<dbReference type="Pfam" id="PF12796">
    <property type="entry name" value="Ank_2"/>
    <property type="match status" value="3"/>
</dbReference>
<evidence type="ECO:0000313" key="7">
    <source>
        <dbReference type="Proteomes" id="UP001190700"/>
    </source>
</evidence>
<sequence length="1082" mass="115064">MGGGSSRPSPEILEELKNAKTELEKKQVEHDKQLQKLERVTVQEMQTREELEKAKGKLQQLQQQNVKNKNELEEAHSEMDKALRVGETSQRKVDDMQEKLEMAAIEIRRLNTLVEDKLALLQQTKGELGKLAKLEATVRKQLQHSEKQSEHRESALHKQLHDARDREIQMQEQLAALKEEKRGLYELHTKRRAEHVAQLKLAGDAVTRSSRDNALIKNENVELSQELQQTKRQLVEEALNASEWALRANKRDTSPTRPVTPACLPPAEVVEVEIWDRAVSVQWLVQFTVSHKCTEWPTWQVVRDIIRRHTSPAKCRYVELPSMVPVTGPTDVFVSHSWGSTWGDLVAVIAHSLPLTCRVWLDVFAVLQWPESESGRVRDHDLKRISAVIALSRGMLTAVCCSSKVEAMLSVPYAIKKVLAGAEVAPGERMDRRVPFTRAWCLQEMYYAAVHRTPVVVVAGRTESAGSLVYQQVPGTVFPSLEVLTDASTATAADPMDLEKIAQAIGDCTAQVTAAAQGAVAAGLLAANFPVVRHATLTGDLRDLCAKMAGYAANQRCSAGVAPLEAAAALGRVEVVRAILTMGGTEGLRDALVAAADAGQVGALQVLLARVKPNGRGRDGRTALVAAASKNHGDTVQVLLEAGANMSEAGADGRLPVAVAAAAGHAEAFSVLAAAGAALAAPPAERQEPLLMLAARGGDSRVVVAVMEALESSPTELPCLGFQDVSGMTPLAATAAAGAARAAVCLLEAGAALDQPLGGDHSGQSLLMHAAAGGCIEVVRRILGSSALAEASLRAADQQGVTALMHACAAGQSEPVMALLEAVGEMESRAQMQVIEEEARGHTLMVKDVEEESAEIPNAEEAPGNEARGDENGDNSDGGMTMESGAPAKPEEPPIRIIQVVDKHGRSALHHAACASSVDVVRAVLRAGAELERPDAKGCTPLLLAAGSPGLRSVAVVKMLLLEGANRDAVDARGYTALMRAAISGRTEIAEILIQGGSAVDVQASDGMTPLLCAAGVSGCDQAQVVQSILKIGARLPVVVDSFARAATMAQMAGNKKVMMVLKDAQMTSQLPVDGNGIITTG</sequence>
<dbReference type="InterPro" id="IPR050889">
    <property type="entry name" value="Dendritic_Spine_Reg/Scaffold"/>
</dbReference>
<evidence type="ECO:0000313" key="6">
    <source>
        <dbReference type="EMBL" id="KAK3278317.1"/>
    </source>
</evidence>